<dbReference type="AlphaFoldDB" id="A0A168QM91"/>
<protein>
    <recommendedName>
        <fullName evidence="7">Pentacotripeptide-repeat region of PRORP domain-containing protein</fullName>
    </recommendedName>
</protein>
<evidence type="ECO:0000313" key="6">
    <source>
        <dbReference type="Proteomes" id="UP000078561"/>
    </source>
</evidence>
<dbReference type="NCBIfam" id="TIGR00756">
    <property type="entry name" value="PPR"/>
    <property type="match status" value="6"/>
</dbReference>
<evidence type="ECO:0000256" key="1">
    <source>
        <dbReference type="ARBA" id="ARBA00022737"/>
    </source>
</evidence>
<feature type="repeat" description="PPR" evidence="2">
    <location>
        <begin position="233"/>
        <end position="267"/>
    </location>
</feature>
<keyword evidence="1" id="KW-0677">Repeat</keyword>
<reference evidence="5" key="1">
    <citation type="submission" date="2016-04" db="EMBL/GenBank/DDBJ databases">
        <authorList>
            <person name="Evans L.H."/>
            <person name="Alamgir A."/>
            <person name="Owens N."/>
            <person name="Weber N.D."/>
            <person name="Virtaneva K."/>
            <person name="Barbian K."/>
            <person name="Babar A."/>
            <person name="Rosenke K."/>
        </authorList>
    </citation>
    <scope>NUCLEOTIDE SEQUENCE [LARGE SCALE GENOMIC DNA]</scope>
    <source>
        <strain evidence="5">CBS 101.48</strain>
    </source>
</reference>
<feature type="region of interest" description="Disordered" evidence="4">
    <location>
        <begin position="113"/>
        <end position="148"/>
    </location>
</feature>
<dbReference type="PROSITE" id="PS51375">
    <property type="entry name" value="PPR"/>
    <property type="match status" value="5"/>
</dbReference>
<dbReference type="EMBL" id="LT554417">
    <property type="protein sequence ID" value="SAM05088.1"/>
    <property type="molecule type" value="Genomic_DNA"/>
</dbReference>
<name>A0A168QM91_ABSGL</name>
<keyword evidence="3" id="KW-0175">Coiled coil</keyword>
<dbReference type="OrthoDB" id="5588846at2759"/>
<keyword evidence="6" id="KW-1185">Reference proteome</keyword>
<evidence type="ECO:0000313" key="5">
    <source>
        <dbReference type="EMBL" id="SAM05088.1"/>
    </source>
</evidence>
<feature type="repeat" description="PPR" evidence="2">
    <location>
        <begin position="303"/>
        <end position="337"/>
    </location>
</feature>
<dbReference type="Pfam" id="PF13041">
    <property type="entry name" value="PPR_2"/>
    <property type="match status" value="2"/>
</dbReference>
<evidence type="ECO:0000256" key="2">
    <source>
        <dbReference type="PROSITE-ProRule" id="PRU00708"/>
    </source>
</evidence>
<feature type="coiled-coil region" evidence="3">
    <location>
        <begin position="39"/>
        <end position="66"/>
    </location>
</feature>
<proteinExistence type="predicted"/>
<dbReference type="Pfam" id="PF13812">
    <property type="entry name" value="PPR_3"/>
    <property type="match status" value="1"/>
</dbReference>
<dbReference type="STRING" id="4829.A0A168QM91"/>
<feature type="repeat" description="PPR" evidence="2">
    <location>
        <begin position="375"/>
        <end position="410"/>
    </location>
</feature>
<dbReference type="Proteomes" id="UP000078561">
    <property type="component" value="Unassembled WGS sequence"/>
</dbReference>
<dbReference type="Pfam" id="PF01535">
    <property type="entry name" value="PPR"/>
    <property type="match status" value="1"/>
</dbReference>
<feature type="repeat" description="PPR" evidence="2">
    <location>
        <begin position="268"/>
        <end position="302"/>
    </location>
</feature>
<organism evidence="5">
    <name type="scientific">Absidia glauca</name>
    <name type="common">Pin mould</name>
    <dbReference type="NCBI Taxonomy" id="4829"/>
    <lineage>
        <taxon>Eukaryota</taxon>
        <taxon>Fungi</taxon>
        <taxon>Fungi incertae sedis</taxon>
        <taxon>Mucoromycota</taxon>
        <taxon>Mucoromycotina</taxon>
        <taxon>Mucoromycetes</taxon>
        <taxon>Mucorales</taxon>
        <taxon>Cunninghamellaceae</taxon>
        <taxon>Absidia</taxon>
    </lineage>
</organism>
<dbReference type="OMA" id="VWEDYQD"/>
<feature type="compositionally biased region" description="Polar residues" evidence="4">
    <location>
        <begin position="129"/>
        <end position="148"/>
    </location>
</feature>
<feature type="repeat" description="PPR" evidence="2">
    <location>
        <begin position="198"/>
        <end position="232"/>
    </location>
</feature>
<dbReference type="InterPro" id="IPR002885">
    <property type="entry name" value="PPR_rpt"/>
</dbReference>
<evidence type="ECO:0000256" key="3">
    <source>
        <dbReference type="SAM" id="Coils"/>
    </source>
</evidence>
<dbReference type="InterPro" id="IPR011990">
    <property type="entry name" value="TPR-like_helical_dom_sf"/>
</dbReference>
<sequence length="679" mass="77909">MQSRLYALRNVVYPSRPSHWSRYAFRSFATRSAYKDEGTQKVIQDIRKLEQQLEATKKMEEAHFEKLDPADIEAIYNDLAAKVPAMQQQPKIGADYLEKLRVKFLDTRPLRQLPSSSEALEAPSRMTPEETTPSNAQLSTPSTDSAPVTMETTQEKITLQDVSVFDFEKLIYANALANRPEQAEQALQLMKDLQHIPTVRCYNHLMDAYANTGDVEQVVDVFKRMGDADLSPNVYSYSSLVKGLVNTSRLDDAFVVFDQMKKADILPTQPIFGSLISGCLKSRQLEKAWKTFDEMRLSYYQPDEVTFTMMLHACARNGEVERALNLFEDMSGRQLYPTDITFNVLIHACAKRPDYYDEAFSLLHQMEDIHGFQPDLVTYNTLLGACARKKDLENARNIFRNILQSEHMHPDRWSFTNLFWCYANYDPPATNKKTLPESPITSSPSSLVADTTDLIIPKDLPTRRSAVVDEAMSIFDYMVRQQQSPIEMTPALLTAYLNAHVTQYPTQHCTTIYDTLFSNYNISPDAYTFKAMLRYCYHTKDTDLAWRIWDDYQAFLEARALPLTYSDMTIIEQKKAKLEQQERQVKEGWTQAHQRLLVITMASVLARANDLHYAVKLLNASFKSSDFKPLRLKEVMTVYNKAIQLEDKDMVYEVKQLCALGSKKSVPGSTKYRRVNSVV</sequence>
<dbReference type="PANTHER" id="PTHR47941">
    <property type="entry name" value="PENTATRICOPEPTIDE REPEAT-CONTAINING PROTEIN 3, MITOCHONDRIAL"/>
    <property type="match status" value="1"/>
</dbReference>
<dbReference type="InParanoid" id="A0A168QM91"/>
<dbReference type="Gene3D" id="1.25.40.10">
    <property type="entry name" value="Tetratricopeptide repeat domain"/>
    <property type="match status" value="3"/>
</dbReference>
<accession>A0A168QM91</accession>
<evidence type="ECO:0000256" key="4">
    <source>
        <dbReference type="SAM" id="MobiDB-lite"/>
    </source>
</evidence>
<evidence type="ECO:0008006" key="7">
    <source>
        <dbReference type="Google" id="ProtNLM"/>
    </source>
</evidence>
<gene>
    <name evidence="5" type="primary">ABSGL_10954.1 scaffold 12033</name>
</gene>